<feature type="transmembrane region" description="Helical" evidence="1">
    <location>
        <begin position="165"/>
        <end position="182"/>
    </location>
</feature>
<feature type="transmembrane region" description="Helical" evidence="1">
    <location>
        <begin position="111"/>
        <end position="131"/>
    </location>
</feature>
<feature type="domain" description="Low molecular weight protein antigen 6 PH" evidence="2">
    <location>
        <begin position="221"/>
        <end position="254"/>
    </location>
</feature>
<dbReference type="EMBL" id="FOIS01000004">
    <property type="protein sequence ID" value="SEW22808.1"/>
    <property type="molecule type" value="Genomic_DNA"/>
</dbReference>
<protein>
    <submittedName>
        <fullName evidence="3">PH domain-containing protein</fullName>
    </submittedName>
</protein>
<feature type="transmembrane region" description="Helical" evidence="1">
    <location>
        <begin position="86"/>
        <end position="105"/>
    </location>
</feature>
<feature type="transmembrane region" description="Helical" evidence="1">
    <location>
        <begin position="21"/>
        <end position="41"/>
    </location>
</feature>
<name>A0A1I0Q8A7_9EURY</name>
<proteinExistence type="predicted"/>
<feature type="transmembrane region" description="Helical" evidence="1">
    <location>
        <begin position="47"/>
        <end position="66"/>
    </location>
</feature>
<keyword evidence="4" id="KW-1185">Reference proteome</keyword>
<evidence type="ECO:0000313" key="3">
    <source>
        <dbReference type="EMBL" id="SEW22808.1"/>
    </source>
</evidence>
<feature type="transmembrane region" description="Helical" evidence="1">
    <location>
        <begin position="188"/>
        <end position="206"/>
    </location>
</feature>
<dbReference type="OrthoDB" id="170058at2157"/>
<dbReference type="RefSeq" id="WP_049991759.1">
    <property type="nucleotide sequence ID" value="NZ_FOIS01000004.1"/>
</dbReference>
<keyword evidence="1" id="KW-0812">Transmembrane</keyword>
<accession>A0A1I0Q8A7</accession>
<evidence type="ECO:0000256" key="1">
    <source>
        <dbReference type="SAM" id="Phobius"/>
    </source>
</evidence>
<dbReference type="AlphaFoldDB" id="A0A1I0Q8A7"/>
<evidence type="ECO:0000313" key="4">
    <source>
        <dbReference type="Proteomes" id="UP000183275"/>
    </source>
</evidence>
<dbReference type="Pfam" id="PF10756">
    <property type="entry name" value="bPH_6"/>
    <property type="match status" value="1"/>
</dbReference>
<reference evidence="4" key="1">
    <citation type="submission" date="2016-10" db="EMBL/GenBank/DDBJ databases">
        <authorList>
            <person name="Varghese N."/>
        </authorList>
    </citation>
    <scope>NUCLEOTIDE SEQUENCE [LARGE SCALE GENOMIC DNA]</scope>
    <source>
        <strain evidence="4">CGMCC 1.12284</strain>
    </source>
</reference>
<keyword evidence="1" id="KW-0472">Membrane</keyword>
<sequence length="308" mass="33448">MASHDRRVPLDVGETDIGFQAGFGFYLGLVATGIAAAAGLLTGASTATLLGVLPSTVTIVAIVGHVLAKRTRGLPERIGRRRRTRLACYVPPAAFAALLLVPAVTPTTATTRFVVGTLVLVVLTGVAAFGLERMTRTRYVAALTADDPAASWPYHRPDFGAGGRLFTAFMVVTIAAGVLVAWSGNARGLVWALYGLFMLLSARFEWGRWGEFDPSDRWNPPELRAHEAGLVVDRLVRTTIVPWGAIEDVRLTDDELVLGRRRFGCRCRWFDIRCDRAAIDDPEAVLAGIERVRRPRRRGVSANREAAG</sequence>
<organism evidence="3 4">
    <name type="scientific">Natrinema salifodinae</name>
    <dbReference type="NCBI Taxonomy" id="1202768"/>
    <lineage>
        <taxon>Archaea</taxon>
        <taxon>Methanobacteriati</taxon>
        <taxon>Methanobacteriota</taxon>
        <taxon>Stenosarchaea group</taxon>
        <taxon>Halobacteria</taxon>
        <taxon>Halobacteriales</taxon>
        <taxon>Natrialbaceae</taxon>
        <taxon>Natrinema</taxon>
    </lineage>
</organism>
<dbReference type="eggNOG" id="arCOG09071">
    <property type="taxonomic scope" value="Archaea"/>
</dbReference>
<evidence type="ECO:0000259" key="2">
    <source>
        <dbReference type="Pfam" id="PF10756"/>
    </source>
</evidence>
<gene>
    <name evidence="3" type="ORF">SAMN05216285_3178</name>
</gene>
<keyword evidence="1" id="KW-1133">Transmembrane helix</keyword>
<dbReference type="Proteomes" id="UP000183275">
    <property type="component" value="Unassembled WGS sequence"/>
</dbReference>
<dbReference type="InterPro" id="IPR019692">
    <property type="entry name" value="CFP-6_PH"/>
</dbReference>